<dbReference type="InterPro" id="IPR050266">
    <property type="entry name" value="AB_hydrolase_sf"/>
</dbReference>
<dbReference type="GO" id="GO:0016020">
    <property type="term" value="C:membrane"/>
    <property type="evidence" value="ECO:0007669"/>
    <property type="project" value="TreeGrafter"/>
</dbReference>
<dbReference type="AlphaFoldDB" id="A0A323UXH6"/>
<dbReference type="Pfam" id="PF00561">
    <property type="entry name" value="Abhydrolase_1"/>
    <property type="match status" value="1"/>
</dbReference>
<dbReference type="Proteomes" id="UP000248259">
    <property type="component" value="Unassembled WGS sequence"/>
</dbReference>
<dbReference type="GO" id="GO:0016787">
    <property type="term" value="F:hydrolase activity"/>
    <property type="evidence" value="ECO:0007669"/>
    <property type="project" value="UniProtKB-KW"/>
</dbReference>
<protein>
    <submittedName>
        <fullName evidence="3">Alpha/beta hydrolase</fullName>
    </submittedName>
</protein>
<dbReference type="Gene3D" id="3.40.50.1820">
    <property type="entry name" value="alpha/beta hydrolase"/>
    <property type="match status" value="1"/>
</dbReference>
<dbReference type="SUPFAM" id="SSF53474">
    <property type="entry name" value="alpha/beta-Hydrolases"/>
    <property type="match status" value="1"/>
</dbReference>
<dbReference type="PANTHER" id="PTHR43798:SF31">
    <property type="entry name" value="AB HYDROLASE SUPERFAMILY PROTEIN YCLE"/>
    <property type="match status" value="1"/>
</dbReference>
<evidence type="ECO:0000313" key="4">
    <source>
        <dbReference type="Proteomes" id="UP000248259"/>
    </source>
</evidence>
<dbReference type="EMBL" id="QKOE01000007">
    <property type="protein sequence ID" value="PZA16350.1"/>
    <property type="molecule type" value="Genomic_DNA"/>
</dbReference>
<sequence length="295" mass="33284">MKPSRSRFLNVRGLSCHLREWGDEGAPKLFLLHGWMDVSASFQFVVDALPGNWHVIAPDWRGFGLSGRCGDAYWFPDYLGDLDAILEYCQPDEPVRLAGHSMGGNVALMYAGIRPQRVARVAALDAFGLVDRPASDAPGRYEKWLGELRAPVAFRPYRDLDGLAARLCRENPRLDPERARWLAQHLGEDDGCGGVTVAGDPAHRRINPVLYRRAEAEACWRRVLSPVLWVEPEDQSLRQRIGVDDAQYEQAMACFRDLHLERIADAGHNLHHDQPERLAICLSSFMMAPDREEMS</sequence>
<feature type="domain" description="AB hydrolase-1" evidence="2">
    <location>
        <begin position="29"/>
        <end position="180"/>
    </location>
</feature>
<comment type="caution">
    <text evidence="3">The sequence shown here is derived from an EMBL/GenBank/DDBJ whole genome shotgun (WGS) entry which is preliminary data.</text>
</comment>
<dbReference type="OrthoDB" id="149912at2"/>
<dbReference type="InterPro" id="IPR000073">
    <property type="entry name" value="AB_hydrolase_1"/>
</dbReference>
<evidence type="ECO:0000313" key="3">
    <source>
        <dbReference type="EMBL" id="PZA16350.1"/>
    </source>
</evidence>
<dbReference type="RefSeq" id="WP_110524777.1">
    <property type="nucleotide sequence ID" value="NZ_QKOE01000007.1"/>
</dbReference>
<gene>
    <name evidence="3" type="ORF">DNK49_11855</name>
</gene>
<evidence type="ECO:0000259" key="2">
    <source>
        <dbReference type="Pfam" id="PF00561"/>
    </source>
</evidence>
<name>A0A323UXH6_9RHOO</name>
<keyword evidence="4" id="KW-1185">Reference proteome</keyword>
<accession>A0A323UXH6</accession>
<dbReference type="PRINTS" id="PR00111">
    <property type="entry name" value="ABHYDROLASE"/>
</dbReference>
<evidence type="ECO:0000256" key="1">
    <source>
        <dbReference type="ARBA" id="ARBA00022801"/>
    </source>
</evidence>
<organism evidence="3 4">
    <name type="scientific">Parazoarcus communis SWub3 = DSM 12120</name>
    <dbReference type="NCBI Taxonomy" id="1121029"/>
    <lineage>
        <taxon>Bacteria</taxon>
        <taxon>Pseudomonadati</taxon>
        <taxon>Pseudomonadota</taxon>
        <taxon>Betaproteobacteria</taxon>
        <taxon>Rhodocyclales</taxon>
        <taxon>Zoogloeaceae</taxon>
        <taxon>Parazoarcus</taxon>
    </lineage>
</organism>
<keyword evidence="1 3" id="KW-0378">Hydrolase</keyword>
<dbReference type="InterPro" id="IPR029058">
    <property type="entry name" value="AB_hydrolase_fold"/>
</dbReference>
<proteinExistence type="predicted"/>
<reference evidence="3 4" key="1">
    <citation type="submission" date="2018-06" db="EMBL/GenBank/DDBJ databases">
        <title>Azoarcus communis strain SWub3 genome.</title>
        <authorList>
            <person name="Zorraquino Salvo V."/>
            <person name="Toubiana D."/>
            <person name="Blumwald E."/>
        </authorList>
    </citation>
    <scope>NUCLEOTIDE SEQUENCE [LARGE SCALE GENOMIC DNA]</scope>
    <source>
        <strain evidence="3 4">SWub3</strain>
    </source>
</reference>
<dbReference type="PANTHER" id="PTHR43798">
    <property type="entry name" value="MONOACYLGLYCEROL LIPASE"/>
    <property type="match status" value="1"/>
</dbReference>